<comment type="caution">
    <text evidence="8">The sequence shown here is derived from an EMBL/GenBank/DDBJ whole genome shotgun (WGS) entry which is preliminary data.</text>
</comment>
<dbReference type="InterPro" id="IPR033985">
    <property type="entry name" value="SusD-like_N"/>
</dbReference>
<dbReference type="CDD" id="cd08977">
    <property type="entry name" value="SusD"/>
    <property type="match status" value="1"/>
</dbReference>
<sequence>MKLNNKTIISLILINGALLFSSCEKFVDLGAPPTQVITGDAFASDASANSVIRGLYSTVLNINLSGTTTFFTGIAADDLQYNATDAGITEFASNNILNTNNNVANLWYNCYQLIKNTNNAISGLDASNSLTPTIKDQLIGEAKFFRAYAYFYLVNLYGDVPLQLRNDLYAFEDASLPRTDKQQVYDQIVSDLKDAESKMQTNYDATASPRGRANKAAASALLARVYLYQKDYQNAELYATKVLQSSDYGMPAPDKNFQNTSSEVILQLGNLTGVTTFGANYITAATAVPGYTLPDAVYNSFESSSTTDLRKMNWTSLKTISGKNYYAITKYKVASGTGAEYHIILRLAEQYLIRAEARSRLNNLSGARADIDAVRSRAGLTGINNGSNQTQLLTAIETERLHEFFGEYGHRWLDLKRTERANEVLSPVKSNWQPTDVLFPIPQAQILINTKLTQNPGYEN</sequence>
<dbReference type="Pfam" id="PF14322">
    <property type="entry name" value="SusD-like_3"/>
    <property type="match status" value="1"/>
</dbReference>
<organism evidence="8 9">
    <name type="scientific">Sphingobacterium kitahiroshimense</name>
    <dbReference type="NCBI Taxonomy" id="470446"/>
    <lineage>
        <taxon>Bacteria</taxon>
        <taxon>Pseudomonadati</taxon>
        <taxon>Bacteroidota</taxon>
        <taxon>Sphingobacteriia</taxon>
        <taxon>Sphingobacteriales</taxon>
        <taxon>Sphingobacteriaceae</taxon>
        <taxon>Sphingobacterium</taxon>
    </lineage>
</organism>
<dbReference type="SUPFAM" id="SSF48452">
    <property type="entry name" value="TPR-like"/>
    <property type="match status" value="1"/>
</dbReference>
<proteinExistence type="inferred from homology"/>
<keyword evidence="4" id="KW-0472">Membrane</keyword>
<gene>
    <name evidence="8" type="ORF">ABE541_25705</name>
</gene>
<evidence type="ECO:0000256" key="5">
    <source>
        <dbReference type="ARBA" id="ARBA00023237"/>
    </source>
</evidence>
<comment type="subcellular location">
    <subcellularLocation>
        <location evidence="1">Cell outer membrane</location>
    </subcellularLocation>
</comment>
<protein>
    <submittedName>
        <fullName evidence="8">RagB/SusD family nutrient uptake outer membrane protein</fullName>
    </submittedName>
</protein>
<accession>A0ABV0C2B0</accession>
<name>A0ABV0C2B0_9SPHI</name>
<reference evidence="8 9" key="1">
    <citation type="submission" date="2024-04" db="EMBL/GenBank/DDBJ databases">
        <title>WGS of bacteria from Torrens River.</title>
        <authorList>
            <person name="Wyrsch E.R."/>
            <person name="Drigo B."/>
        </authorList>
    </citation>
    <scope>NUCLEOTIDE SEQUENCE [LARGE SCALE GENOMIC DNA]</scope>
    <source>
        <strain evidence="8 9">TWI391</strain>
    </source>
</reference>
<evidence type="ECO:0000256" key="1">
    <source>
        <dbReference type="ARBA" id="ARBA00004442"/>
    </source>
</evidence>
<dbReference type="EMBL" id="JBDJNQ010000023">
    <property type="protein sequence ID" value="MEN5380683.1"/>
    <property type="molecule type" value="Genomic_DNA"/>
</dbReference>
<dbReference type="PROSITE" id="PS51257">
    <property type="entry name" value="PROKAR_LIPOPROTEIN"/>
    <property type="match status" value="1"/>
</dbReference>
<dbReference type="InterPro" id="IPR012944">
    <property type="entry name" value="SusD_RagB_dom"/>
</dbReference>
<evidence type="ECO:0000256" key="3">
    <source>
        <dbReference type="ARBA" id="ARBA00022729"/>
    </source>
</evidence>
<dbReference type="InterPro" id="IPR011990">
    <property type="entry name" value="TPR-like_helical_dom_sf"/>
</dbReference>
<dbReference type="RefSeq" id="WP_346583610.1">
    <property type="nucleotide sequence ID" value="NZ_JBDJNQ010000023.1"/>
</dbReference>
<dbReference type="Pfam" id="PF07980">
    <property type="entry name" value="SusD_RagB"/>
    <property type="match status" value="1"/>
</dbReference>
<keyword evidence="9" id="KW-1185">Reference proteome</keyword>
<evidence type="ECO:0000259" key="6">
    <source>
        <dbReference type="Pfam" id="PF07980"/>
    </source>
</evidence>
<dbReference type="Gene3D" id="1.25.40.390">
    <property type="match status" value="1"/>
</dbReference>
<evidence type="ECO:0000313" key="9">
    <source>
        <dbReference type="Proteomes" id="UP001409291"/>
    </source>
</evidence>
<comment type="similarity">
    <text evidence="2">Belongs to the SusD family.</text>
</comment>
<keyword evidence="5" id="KW-0998">Cell outer membrane</keyword>
<keyword evidence="3" id="KW-0732">Signal</keyword>
<feature type="domain" description="RagB/SusD" evidence="6">
    <location>
        <begin position="306"/>
        <end position="458"/>
    </location>
</feature>
<feature type="domain" description="SusD-like N-terminal" evidence="7">
    <location>
        <begin position="82"/>
        <end position="227"/>
    </location>
</feature>
<evidence type="ECO:0000256" key="2">
    <source>
        <dbReference type="ARBA" id="ARBA00006275"/>
    </source>
</evidence>
<evidence type="ECO:0000256" key="4">
    <source>
        <dbReference type="ARBA" id="ARBA00023136"/>
    </source>
</evidence>
<evidence type="ECO:0000313" key="8">
    <source>
        <dbReference type="EMBL" id="MEN5380683.1"/>
    </source>
</evidence>
<evidence type="ECO:0000259" key="7">
    <source>
        <dbReference type="Pfam" id="PF14322"/>
    </source>
</evidence>
<dbReference type="Proteomes" id="UP001409291">
    <property type="component" value="Unassembled WGS sequence"/>
</dbReference>